<protein>
    <submittedName>
        <fullName evidence="2">Uncharacterized protein</fullName>
    </submittedName>
</protein>
<comment type="caution">
    <text evidence="2">The sequence shown here is derived from an EMBL/GenBank/DDBJ whole genome shotgun (WGS) entry which is preliminary data.</text>
</comment>
<evidence type="ECO:0000313" key="2">
    <source>
        <dbReference type="EMBL" id="KAJ8423850.1"/>
    </source>
</evidence>
<evidence type="ECO:0000256" key="1">
    <source>
        <dbReference type="SAM" id="MobiDB-lite"/>
    </source>
</evidence>
<sequence length="219" mass="24653">MDEEYDEVNVAWLKEWKTDQNARELTRMSKFILAKKDGGESFKRNFAIYLVNYLFSRSKNFYCSKSVLKYVKDVNRIASLDWCQLVLDKLISSHDFDTAVMKEVVADLRSAHLGFAKIQLKQQPDNDDGGPLFSPTLALREPDSEAQILVTTSVADASVSIKKEDHHENVLMDQAKKKMNKNASMLSFSLGLGLSQPDSQSPVPQSTSVPDLSTTREKA</sequence>
<dbReference type="Proteomes" id="UP001153076">
    <property type="component" value="Unassembled WGS sequence"/>
</dbReference>
<accession>A0A9Q1GNK5</accession>
<dbReference type="OrthoDB" id="1837037at2759"/>
<organism evidence="2 3">
    <name type="scientific">Carnegiea gigantea</name>
    <dbReference type="NCBI Taxonomy" id="171969"/>
    <lineage>
        <taxon>Eukaryota</taxon>
        <taxon>Viridiplantae</taxon>
        <taxon>Streptophyta</taxon>
        <taxon>Embryophyta</taxon>
        <taxon>Tracheophyta</taxon>
        <taxon>Spermatophyta</taxon>
        <taxon>Magnoliopsida</taxon>
        <taxon>eudicotyledons</taxon>
        <taxon>Gunneridae</taxon>
        <taxon>Pentapetalae</taxon>
        <taxon>Caryophyllales</taxon>
        <taxon>Cactineae</taxon>
        <taxon>Cactaceae</taxon>
        <taxon>Cactoideae</taxon>
        <taxon>Echinocereeae</taxon>
        <taxon>Carnegiea</taxon>
    </lineage>
</organism>
<dbReference type="EMBL" id="JAKOGI010001849">
    <property type="protein sequence ID" value="KAJ8423850.1"/>
    <property type="molecule type" value="Genomic_DNA"/>
</dbReference>
<keyword evidence="3" id="KW-1185">Reference proteome</keyword>
<dbReference type="AlphaFoldDB" id="A0A9Q1GNK5"/>
<feature type="compositionally biased region" description="Low complexity" evidence="1">
    <location>
        <begin position="191"/>
        <end position="211"/>
    </location>
</feature>
<evidence type="ECO:0000313" key="3">
    <source>
        <dbReference type="Proteomes" id="UP001153076"/>
    </source>
</evidence>
<dbReference type="PANTHER" id="PTHR34835">
    <property type="entry name" value="OS07G0283600 PROTEIN-RELATED"/>
    <property type="match status" value="1"/>
</dbReference>
<reference evidence="2" key="1">
    <citation type="submission" date="2022-04" db="EMBL/GenBank/DDBJ databases">
        <title>Carnegiea gigantea Genome sequencing and assembly v2.</title>
        <authorList>
            <person name="Copetti D."/>
            <person name="Sanderson M.J."/>
            <person name="Burquez A."/>
            <person name="Wojciechowski M.F."/>
        </authorList>
    </citation>
    <scope>NUCLEOTIDE SEQUENCE</scope>
    <source>
        <strain evidence="2">SGP5-SGP5p</strain>
        <tissue evidence="2">Aerial part</tissue>
    </source>
</reference>
<proteinExistence type="predicted"/>
<name>A0A9Q1GNK5_9CARY</name>
<gene>
    <name evidence="2" type="ORF">Cgig2_024096</name>
</gene>
<feature type="region of interest" description="Disordered" evidence="1">
    <location>
        <begin position="191"/>
        <end position="219"/>
    </location>
</feature>